<dbReference type="InterPro" id="IPR020103">
    <property type="entry name" value="PsdUridine_synth_cat_dom_sf"/>
</dbReference>
<feature type="domain" description="Pseudouridine synthase I TruA alpha/beta" evidence="7">
    <location>
        <begin position="168"/>
        <end position="287"/>
    </location>
</feature>
<evidence type="ECO:0000313" key="8">
    <source>
        <dbReference type="Proteomes" id="UP000504631"/>
    </source>
</evidence>
<dbReference type="PANTHER" id="PTHR11142:SF0">
    <property type="entry name" value="TRNA PSEUDOURIDINE SYNTHASE-LIKE 1"/>
    <property type="match status" value="1"/>
</dbReference>
<evidence type="ECO:0000256" key="6">
    <source>
        <dbReference type="RuleBase" id="RU003792"/>
    </source>
</evidence>
<name>A0A6J3L6K5_9HYME</name>
<evidence type="ECO:0000259" key="7">
    <source>
        <dbReference type="Pfam" id="PF01416"/>
    </source>
</evidence>
<evidence type="ECO:0000256" key="5">
    <source>
        <dbReference type="PIRSR" id="PIRSR001430-2"/>
    </source>
</evidence>
<dbReference type="RefSeq" id="XP_033361253.1">
    <property type="nucleotide sequence ID" value="XM_033505362.1"/>
</dbReference>
<dbReference type="InterPro" id="IPR020095">
    <property type="entry name" value="PsdUridine_synth_TruA_C"/>
</dbReference>
<dbReference type="HAMAP" id="MF_00171">
    <property type="entry name" value="TruA"/>
    <property type="match status" value="1"/>
</dbReference>
<dbReference type="PANTHER" id="PTHR11142">
    <property type="entry name" value="PSEUDOURIDYLATE SYNTHASE"/>
    <property type="match status" value="1"/>
</dbReference>
<dbReference type="Proteomes" id="UP000504631">
    <property type="component" value="Unplaced"/>
</dbReference>
<dbReference type="AlphaFoldDB" id="A0A6J3L6K5"/>
<dbReference type="PIRSF" id="PIRSF001430">
    <property type="entry name" value="tRNA_psdUrid_synth"/>
    <property type="match status" value="1"/>
</dbReference>
<dbReference type="InterPro" id="IPR020094">
    <property type="entry name" value="TruA/RsuA/RluB/E/F_N"/>
</dbReference>
<dbReference type="SUPFAM" id="SSF55120">
    <property type="entry name" value="Pseudouridine synthase"/>
    <property type="match status" value="1"/>
</dbReference>
<dbReference type="GO" id="GO:0160147">
    <property type="term" value="F:tRNA pseudouridine(38-40) synthase activity"/>
    <property type="evidence" value="ECO:0007669"/>
    <property type="project" value="UniProtKB-EC"/>
</dbReference>
<comment type="similarity">
    <text evidence="1 6">Belongs to the tRNA pseudouridine synthase TruA family.</text>
</comment>
<dbReference type="Gene3D" id="3.30.70.580">
    <property type="entry name" value="Pseudouridine synthase I, catalytic domain, N-terminal subdomain"/>
    <property type="match status" value="1"/>
</dbReference>
<keyword evidence="8" id="KW-1185">Reference proteome</keyword>
<sequence length="314" mass="36218">MTRYFIKFSYLGTLYSGMQKNIVKNTNIQIYDIDTIQGAIESAFSTLLSKNIVWPRLTCCSRTDQGVHAIHNSAHIDVGNKYDAIYNPETALKYVNRYLINCGHNIRVLEVIPVKDTFHVRQCANSRTYLYRVLRAKNNNDHKIPIMEMDYCLHLKSDTFDPERIKRAIQLFMGTKDFRTFSAKTISNKPINYVRSLYSLTFEKGSPLMPFDPLSENFEFWEFTCSSKSFVYKQVRRIVATLIALGTGKITEKDITVMLQVPGHQNFLPILRPVPATGLYLLNVGYNQEYLDEHIIKYKISDDGIVIPLNETEV</sequence>
<evidence type="ECO:0000256" key="3">
    <source>
        <dbReference type="ARBA" id="ARBA00023235"/>
    </source>
</evidence>
<dbReference type="EC" id="5.4.99.12" evidence="6"/>
<gene>
    <name evidence="9" type="primary">LOC117239640</name>
</gene>
<comment type="catalytic activity">
    <reaction evidence="6">
        <text>uridine(38/39/40) in tRNA = pseudouridine(38/39/40) in tRNA</text>
        <dbReference type="Rhea" id="RHEA:22376"/>
        <dbReference type="Rhea" id="RHEA-COMP:10085"/>
        <dbReference type="Rhea" id="RHEA-COMP:10087"/>
        <dbReference type="ChEBI" id="CHEBI:65314"/>
        <dbReference type="ChEBI" id="CHEBI:65315"/>
        <dbReference type="EC" id="5.4.99.12"/>
    </reaction>
</comment>
<reference evidence="9" key="1">
    <citation type="submission" date="2025-08" db="UniProtKB">
        <authorList>
            <consortium name="RefSeq"/>
        </authorList>
    </citation>
    <scope>IDENTIFICATION</scope>
    <source>
        <tissue evidence="9">Muscle</tissue>
    </source>
</reference>
<keyword evidence="2 6" id="KW-0819">tRNA processing</keyword>
<keyword evidence="3 6" id="KW-0413">Isomerase</keyword>
<accession>A0A6J3L6K5</accession>
<evidence type="ECO:0000256" key="4">
    <source>
        <dbReference type="PIRSR" id="PIRSR001430-1"/>
    </source>
</evidence>
<organism evidence="8 9">
    <name type="scientific">Bombus vosnesenskii</name>
    <dbReference type="NCBI Taxonomy" id="207650"/>
    <lineage>
        <taxon>Eukaryota</taxon>
        <taxon>Metazoa</taxon>
        <taxon>Ecdysozoa</taxon>
        <taxon>Arthropoda</taxon>
        <taxon>Hexapoda</taxon>
        <taxon>Insecta</taxon>
        <taxon>Pterygota</taxon>
        <taxon>Neoptera</taxon>
        <taxon>Endopterygota</taxon>
        <taxon>Hymenoptera</taxon>
        <taxon>Apocrita</taxon>
        <taxon>Aculeata</taxon>
        <taxon>Apoidea</taxon>
        <taxon>Anthophila</taxon>
        <taxon>Apidae</taxon>
        <taxon>Bombus</taxon>
        <taxon>Pyrobombus</taxon>
    </lineage>
</organism>
<dbReference type="KEGG" id="bvk:117239640"/>
<feature type="active site" description="Nucleophile" evidence="4">
    <location>
        <position position="64"/>
    </location>
</feature>
<feature type="binding site" evidence="5">
    <location>
        <position position="129"/>
    </location>
    <ligand>
        <name>substrate</name>
    </ligand>
</feature>
<evidence type="ECO:0000256" key="1">
    <source>
        <dbReference type="ARBA" id="ARBA00009375"/>
    </source>
</evidence>
<dbReference type="GO" id="GO:0003723">
    <property type="term" value="F:RNA binding"/>
    <property type="evidence" value="ECO:0007669"/>
    <property type="project" value="InterPro"/>
</dbReference>
<evidence type="ECO:0000256" key="2">
    <source>
        <dbReference type="ARBA" id="ARBA00022694"/>
    </source>
</evidence>
<dbReference type="Pfam" id="PF01416">
    <property type="entry name" value="PseudoU_synth_1"/>
    <property type="match status" value="1"/>
</dbReference>
<evidence type="ECO:0000313" key="9">
    <source>
        <dbReference type="RefSeq" id="XP_033361253.1"/>
    </source>
</evidence>
<proteinExistence type="inferred from homology"/>
<dbReference type="InterPro" id="IPR001406">
    <property type="entry name" value="PsdUridine_synth_TruA"/>
</dbReference>
<dbReference type="Gene3D" id="3.30.70.660">
    <property type="entry name" value="Pseudouridine synthase I, catalytic domain, C-terminal subdomain"/>
    <property type="match status" value="1"/>
</dbReference>
<protein>
    <recommendedName>
        <fullName evidence="6">tRNA pseudouridine synthase</fullName>
        <ecNumber evidence="6">5.4.99.12</ecNumber>
    </recommendedName>
</protein>
<dbReference type="InterPro" id="IPR020097">
    <property type="entry name" value="PsdUridine_synth_TruA_a/b_dom"/>
</dbReference>
<dbReference type="GO" id="GO:0031119">
    <property type="term" value="P:tRNA pseudouridine synthesis"/>
    <property type="evidence" value="ECO:0007669"/>
    <property type="project" value="TreeGrafter"/>
</dbReference>
<dbReference type="GeneID" id="117239640"/>